<name>A0A839SSL4_9PROT</name>
<dbReference type="EMBL" id="JACHXA010000001">
    <property type="protein sequence ID" value="MBB3063995.1"/>
    <property type="molecule type" value="Genomic_DNA"/>
</dbReference>
<dbReference type="InterPro" id="IPR009531">
    <property type="entry name" value="DUF1150"/>
</dbReference>
<keyword evidence="2" id="KW-1185">Reference proteome</keyword>
<proteinExistence type="predicted"/>
<gene>
    <name evidence="1" type="ORF">FHR98_000260</name>
</gene>
<evidence type="ECO:0000313" key="1">
    <source>
        <dbReference type="EMBL" id="MBB3063995.1"/>
    </source>
</evidence>
<evidence type="ECO:0000313" key="2">
    <source>
        <dbReference type="Proteomes" id="UP000581135"/>
    </source>
</evidence>
<dbReference type="RefSeq" id="WP_183414817.1">
    <property type="nucleotide sequence ID" value="NZ_JACHXA010000001.1"/>
</dbReference>
<organism evidence="1 2">
    <name type="scientific">Limibacillus halophilus</name>
    <dbReference type="NCBI Taxonomy" id="1579333"/>
    <lineage>
        <taxon>Bacteria</taxon>
        <taxon>Pseudomonadati</taxon>
        <taxon>Pseudomonadota</taxon>
        <taxon>Alphaproteobacteria</taxon>
        <taxon>Rhodospirillales</taxon>
        <taxon>Rhodovibrionaceae</taxon>
        <taxon>Limibacillus</taxon>
    </lineage>
</organism>
<dbReference type="Proteomes" id="UP000581135">
    <property type="component" value="Unassembled WGS sequence"/>
</dbReference>
<protein>
    <recommendedName>
        <fullName evidence="3">DUF1150 family protein</fullName>
    </recommendedName>
</protein>
<comment type="caution">
    <text evidence="1">The sequence shown here is derived from an EMBL/GenBank/DDBJ whole genome shotgun (WGS) entry which is preliminary data.</text>
</comment>
<dbReference type="Pfam" id="PF06620">
    <property type="entry name" value="DUF1150"/>
    <property type="match status" value="1"/>
</dbReference>
<dbReference type="AlphaFoldDB" id="A0A839SSL4"/>
<sequence length="72" mass="7841">MRMQSEAKPTMSQHELATLGLEFIAYMKPVVVEGQPLVAIHSANGEMVGLVPTREAASLAIRENELEPVSVH</sequence>
<reference evidence="1 2" key="1">
    <citation type="submission" date="2020-08" db="EMBL/GenBank/DDBJ databases">
        <title>Genomic Encyclopedia of Type Strains, Phase III (KMG-III): the genomes of soil and plant-associated and newly described type strains.</title>
        <authorList>
            <person name="Whitman W."/>
        </authorList>
    </citation>
    <scope>NUCLEOTIDE SEQUENCE [LARGE SCALE GENOMIC DNA]</scope>
    <source>
        <strain evidence="1 2">CECT 8803</strain>
    </source>
</reference>
<accession>A0A839SSL4</accession>
<evidence type="ECO:0008006" key="3">
    <source>
        <dbReference type="Google" id="ProtNLM"/>
    </source>
</evidence>